<keyword evidence="4 6" id="KW-1133">Transmembrane helix</keyword>
<feature type="transmembrane region" description="Helical" evidence="6">
    <location>
        <begin position="231"/>
        <end position="251"/>
    </location>
</feature>
<evidence type="ECO:0000313" key="8">
    <source>
        <dbReference type="Proteomes" id="UP001223586"/>
    </source>
</evidence>
<dbReference type="Pfam" id="PF01943">
    <property type="entry name" value="Polysacc_synt"/>
    <property type="match status" value="1"/>
</dbReference>
<feature type="transmembrane region" description="Helical" evidence="6">
    <location>
        <begin position="354"/>
        <end position="373"/>
    </location>
</feature>
<evidence type="ECO:0000256" key="5">
    <source>
        <dbReference type="ARBA" id="ARBA00023136"/>
    </source>
</evidence>
<proteinExistence type="predicted"/>
<keyword evidence="8" id="KW-1185">Reference proteome</keyword>
<feature type="transmembrane region" description="Helical" evidence="6">
    <location>
        <begin position="39"/>
        <end position="62"/>
    </location>
</feature>
<evidence type="ECO:0000256" key="1">
    <source>
        <dbReference type="ARBA" id="ARBA00004651"/>
    </source>
</evidence>
<dbReference type="InterPro" id="IPR050833">
    <property type="entry name" value="Poly_Biosynth_Transport"/>
</dbReference>
<accession>A0ABT9WVH2</accession>
<evidence type="ECO:0000256" key="4">
    <source>
        <dbReference type="ARBA" id="ARBA00022989"/>
    </source>
</evidence>
<comment type="caution">
    <text evidence="7">The sequence shown here is derived from an EMBL/GenBank/DDBJ whole genome shotgun (WGS) entry which is preliminary data.</text>
</comment>
<keyword evidence="3 6" id="KW-0812">Transmembrane</keyword>
<feature type="transmembrane region" description="Helical" evidence="6">
    <location>
        <begin position="477"/>
        <end position="498"/>
    </location>
</feature>
<dbReference type="RefSeq" id="WP_307230842.1">
    <property type="nucleotide sequence ID" value="NZ_JAUSTT010000018.1"/>
</dbReference>
<dbReference type="PANTHER" id="PTHR30250:SF29">
    <property type="entry name" value="POLYSACCHARIDE BIOSYNTHESIS PROTEIN C-TERMINAL DOMAIN-CONTAINING PROTEIN"/>
    <property type="match status" value="1"/>
</dbReference>
<dbReference type="EMBL" id="JAUSTT010000018">
    <property type="protein sequence ID" value="MDQ0177109.1"/>
    <property type="molecule type" value="Genomic_DNA"/>
</dbReference>
<keyword evidence="2" id="KW-1003">Cell membrane</keyword>
<protein>
    <submittedName>
        <fullName evidence="7">O-antigen/teichoic acid export membrane protein</fullName>
    </submittedName>
</protein>
<feature type="transmembrane region" description="Helical" evidence="6">
    <location>
        <begin position="159"/>
        <end position="177"/>
    </location>
</feature>
<keyword evidence="5 6" id="KW-0472">Membrane</keyword>
<feature type="transmembrane region" description="Helical" evidence="6">
    <location>
        <begin position="282"/>
        <end position="307"/>
    </location>
</feature>
<evidence type="ECO:0000256" key="3">
    <source>
        <dbReference type="ARBA" id="ARBA00022692"/>
    </source>
</evidence>
<sequence length="523" mass="57504">MSRTFIKSTFILTIATLVSKILGSIFQIPLQNIAGDEVYGIFNLVYPVYMVALTLSVAGIPVAISKLISEARAKQEEREIRDIFLTAGILGILFGIISFLLIYVFSPQIAVLLGGESTRLALIIVSITLLIAPYMAVYRGYFQGYEDMKPTAISQVLEQFVRVAFILVIAYVLVQQARSNEMIAGGIMVGSSIGALCSLFFLRVIFQKSSLKPKKTAKYTFQTFKKVSKTILKISLPICVGAITMALLKFVDSITLPYSLKAFGYQSEEILYLSGIYARGTALVQIATVVSSSIVLPIIPLITGNLLKNKWKETKAVIVKAHHISHFISWPAAFGLLALTLPLNLALFRDLEGSTVLAIIGFSSLFTSFTILGTGILQGMNRANLAAFIIIGGVLVKIGTNLLFIQLFGLEGAAISTLVVYVLLCVVNTYFIWREIRFPIWQRQTMMIVLSSTIMGAIVGLPTLYFNISSWGRWQALGYSTVAIIVGGIIYGILVILLKGIDRETLQSFPVIGKLFQKMRRRA</sequence>
<gene>
    <name evidence="7" type="ORF">J2S08_002988</name>
</gene>
<evidence type="ECO:0000256" key="6">
    <source>
        <dbReference type="SAM" id="Phobius"/>
    </source>
</evidence>
<feature type="transmembrane region" description="Helical" evidence="6">
    <location>
        <begin position="413"/>
        <end position="433"/>
    </location>
</feature>
<feature type="transmembrane region" description="Helical" evidence="6">
    <location>
        <begin position="385"/>
        <end position="407"/>
    </location>
</feature>
<dbReference type="Proteomes" id="UP001223586">
    <property type="component" value="Unassembled WGS sequence"/>
</dbReference>
<feature type="transmembrane region" description="Helical" evidence="6">
    <location>
        <begin position="445"/>
        <end position="465"/>
    </location>
</feature>
<dbReference type="PANTHER" id="PTHR30250">
    <property type="entry name" value="PST FAMILY PREDICTED COLANIC ACID TRANSPORTER"/>
    <property type="match status" value="1"/>
</dbReference>
<evidence type="ECO:0000313" key="7">
    <source>
        <dbReference type="EMBL" id="MDQ0177109.1"/>
    </source>
</evidence>
<organism evidence="7 8">
    <name type="scientific">Bacillus chungangensis</name>
    <dbReference type="NCBI Taxonomy" id="587633"/>
    <lineage>
        <taxon>Bacteria</taxon>
        <taxon>Bacillati</taxon>
        <taxon>Bacillota</taxon>
        <taxon>Bacilli</taxon>
        <taxon>Bacillales</taxon>
        <taxon>Bacillaceae</taxon>
        <taxon>Bacillus</taxon>
    </lineage>
</organism>
<feature type="transmembrane region" description="Helical" evidence="6">
    <location>
        <begin position="83"/>
        <end position="105"/>
    </location>
</feature>
<dbReference type="CDD" id="cd13124">
    <property type="entry name" value="MATE_SpoVB_like"/>
    <property type="match status" value="1"/>
</dbReference>
<dbReference type="InterPro" id="IPR002797">
    <property type="entry name" value="Polysacc_synth"/>
</dbReference>
<name>A0ABT9WVH2_9BACI</name>
<evidence type="ECO:0000256" key="2">
    <source>
        <dbReference type="ARBA" id="ARBA00022475"/>
    </source>
</evidence>
<feature type="transmembrane region" description="Helical" evidence="6">
    <location>
        <begin position="183"/>
        <end position="206"/>
    </location>
</feature>
<dbReference type="InterPro" id="IPR024923">
    <property type="entry name" value="PG_synth_SpoVB"/>
</dbReference>
<comment type="subcellular location">
    <subcellularLocation>
        <location evidence="1">Cell membrane</location>
        <topology evidence="1">Multi-pass membrane protein</topology>
    </subcellularLocation>
</comment>
<reference evidence="7 8" key="1">
    <citation type="submission" date="2023-07" db="EMBL/GenBank/DDBJ databases">
        <title>Genomic Encyclopedia of Type Strains, Phase IV (KMG-IV): sequencing the most valuable type-strain genomes for metagenomic binning, comparative biology and taxonomic classification.</title>
        <authorList>
            <person name="Goeker M."/>
        </authorList>
    </citation>
    <scope>NUCLEOTIDE SEQUENCE [LARGE SCALE GENOMIC DNA]</scope>
    <source>
        <strain evidence="7 8">DSM 23837</strain>
    </source>
</reference>
<feature type="transmembrane region" description="Helical" evidence="6">
    <location>
        <begin position="117"/>
        <end position="138"/>
    </location>
</feature>
<feature type="transmembrane region" description="Helical" evidence="6">
    <location>
        <begin position="327"/>
        <end position="348"/>
    </location>
</feature>
<dbReference type="PIRSF" id="PIRSF038958">
    <property type="entry name" value="PG_synth_SpoVB"/>
    <property type="match status" value="1"/>
</dbReference>